<dbReference type="Pfam" id="PF00027">
    <property type="entry name" value="cNMP_binding"/>
    <property type="match status" value="1"/>
</dbReference>
<accession>A0ABP6UTW1</accession>
<protein>
    <submittedName>
        <fullName evidence="2">Cyclic nucleotide-binding domain-containing protein</fullName>
    </submittedName>
</protein>
<evidence type="ECO:0000313" key="2">
    <source>
        <dbReference type="EMBL" id="GAA3521623.1"/>
    </source>
</evidence>
<dbReference type="InterPro" id="IPR014710">
    <property type="entry name" value="RmlC-like_jellyroll"/>
</dbReference>
<keyword evidence="3" id="KW-1185">Reference proteome</keyword>
<dbReference type="CDD" id="cd00038">
    <property type="entry name" value="CAP_ED"/>
    <property type="match status" value="1"/>
</dbReference>
<dbReference type="SUPFAM" id="SSF51206">
    <property type="entry name" value="cAMP-binding domain-like"/>
    <property type="match status" value="1"/>
</dbReference>
<dbReference type="Gene3D" id="2.60.120.10">
    <property type="entry name" value="Jelly Rolls"/>
    <property type="match status" value="1"/>
</dbReference>
<evidence type="ECO:0000259" key="1">
    <source>
        <dbReference type="PROSITE" id="PS50042"/>
    </source>
</evidence>
<dbReference type="EMBL" id="BAABCW010000026">
    <property type="protein sequence ID" value="GAA3521623.1"/>
    <property type="molecule type" value="Genomic_DNA"/>
</dbReference>
<sequence>MTEQNELIDYLKKFGHLSNDDITLILEQSVFKRFKTGAIFVEAGRNVNEVGFIISGVFRYFFYDKEGNEITSLFMSESDFVTNINSFNEYIPSSGTIIAETDCTTILISRDVWKMFSEKISSWNSIMQAITNKTLLAKTNFQRKLISQDAKTSYLDFLEKYPTLIKRVPLVHIASFLGITKFSLSRIRKQITQE</sequence>
<dbReference type="Proteomes" id="UP001500459">
    <property type="component" value="Unassembled WGS sequence"/>
</dbReference>
<organism evidence="2 3">
    <name type="scientific">Aquimarina addita</name>
    <dbReference type="NCBI Taxonomy" id="870485"/>
    <lineage>
        <taxon>Bacteria</taxon>
        <taxon>Pseudomonadati</taxon>
        <taxon>Bacteroidota</taxon>
        <taxon>Flavobacteriia</taxon>
        <taxon>Flavobacteriales</taxon>
        <taxon>Flavobacteriaceae</taxon>
        <taxon>Aquimarina</taxon>
    </lineage>
</organism>
<gene>
    <name evidence="2" type="ORF">GCM10022393_40050</name>
</gene>
<dbReference type="RefSeq" id="WP_344930523.1">
    <property type="nucleotide sequence ID" value="NZ_BAABCW010000026.1"/>
</dbReference>
<dbReference type="PROSITE" id="PS50042">
    <property type="entry name" value="CNMP_BINDING_3"/>
    <property type="match status" value="1"/>
</dbReference>
<reference evidence="3" key="1">
    <citation type="journal article" date="2019" name="Int. J. Syst. Evol. Microbiol.">
        <title>The Global Catalogue of Microorganisms (GCM) 10K type strain sequencing project: providing services to taxonomists for standard genome sequencing and annotation.</title>
        <authorList>
            <consortium name="The Broad Institute Genomics Platform"/>
            <consortium name="The Broad Institute Genome Sequencing Center for Infectious Disease"/>
            <person name="Wu L."/>
            <person name="Ma J."/>
        </authorList>
    </citation>
    <scope>NUCLEOTIDE SEQUENCE [LARGE SCALE GENOMIC DNA]</scope>
    <source>
        <strain evidence="3">JCM 17106</strain>
    </source>
</reference>
<dbReference type="InterPro" id="IPR000595">
    <property type="entry name" value="cNMP-bd_dom"/>
</dbReference>
<evidence type="ECO:0000313" key="3">
    <source>
        <dbReference type="Proteomes" id="UP001500459"/>
    </source>
</evidence>
<proteinExistence type="predicted"/>
<name>A0ABP6UTW1_9FLAO</name>
<comment type="caution">
    <text evidence="2">The sequence shown here is derived from an EMBL/GenBank/DDBJ whole genome shotgun (WGS) entry which is preliminary data.</text>
</comment>
<feature type="domain" description="Cyclic nucleotide-binding" evidence="1">
    <location>
        <begin position="13"/>
        <end position="114"/>
    </location>
</feature>
<dbReference type="InterPro" id="IPR018490">
    <property type="entry name" value="cNMP-bd_dom_sf"/>
</dbReference>